<dbReference type="GO" id="GO:0019251">
    <property type="term" value="P:anaerobic cobalamin biosynthetic process"/>
    <property type="evidence" value="ECO:0007669"/>
    <property type="project" value="InterPro"/>
</dbReference>
<dbReference type="CDD" id="cd03412">
    <property type="entry name" value="CbiK_N"/>
    <property type="match status" value="1"/>
</dbReference>
<feature type="active site" description="Proton acceptor" evidence="1">
    <location>
        <position position="187"/>
    </location>
</feature>
<dbReference type="GO" id="GO:0046872">
    <property type="term" value="F:metal ion binding"/>
    <property type="evidence" value="ECO:0007669"/>
    <property type="project" value="UniProtKB-KW"/>
</dbReference>
<evidence type="ECO:0000256" key="2">
    <source>
        <dbReference type="PIRSR" id="PIRSR033579-3"/>
    </source>
</evidence>
<dbReference type="SUPFAM" id="SSF53800">
    <property type="entry name" value="Chelatase"/>
    <property type="match status" value="1"/>
</dbReference>
<dbReference type="InterPro" id="IPR010388">
    <property type="entry name" value="Anaerobic_Co-chelatase"/>
</dbReference>
<proteinExistence type="predicted"/>
<keyword evidence="2" id="KW-0170">Cobalt</keyword>
<dbReference type="CDD" id="cd03413">
    <property type="entry name" value="CbiK_C"/>
    <property type="match status" value="1"/>
</dbReference>
<gene>
    <name evidence="3" type="ORF">EDC27_0998</name>
</gene>
<organism evidence="3 4">
    <name type="scientific">Desulfosoma caldarium</name>
    <dbReference type="NCBI Taxonomy" id="610254"/>
    <lineage>
        <taxon>Bacteria</taxon>
        <taxon>Pseudomonadati</taxon>
        <taxon>Thermodesulfobacteriota</taxon>
        <taxon>Syntrophobacteria</taxon>
        <taxon>Syntrophobacterales</taxon>
        <taxon>Syntrophobacteraceae</taxon>
        <taxon>Desulfosoma</taxon>
    </lineage>
</organism>
<dbReference type="Pfam" id="PF06180">
    <property type="entry name" value="CbiK"/>
    <property type="match status" value="1"/>
</dbReference>
<feature type="binding site" evidence="2">
    <location>
        <position position="218"/>
    </location>
    <ligand>
        <name>Co(2+)</name>
        <dbReference type="ChEBI" id="CHEBI:48828"/>
    </ligand>
</feature>
<dbReference type="Proteomes" id="UP000276223">
    <property type="component" value="Unassembled WGS sequence"/>
</dbReference>
<dbReference type="EMBL" id="RJVA01000010">
    <property type="protein sequence ID" value="ROR01809.1"/>
    <property type="molecule type" value="Genomic_DNA"/>
</dbReference>
<reference evidence="3 4" key="1">
    <citation type="submission" date="2018-11" db="EMBL/GenBank/DDBJ databases">
        <title>Genomic Encyclopedia of Type Strains, Phase IV (KMG-IV): sequencing the most valuable type-strain genomes for metagenomic binning, comparative biology and taxonomic classification.</title>
        <authorList>
            <person name="Goeker M."/>
        </authorList>
    </citation>
    <scope>NUCLEOTIDE SEQUENCE [LARGE SCALE GENOMIC DNA]</scope>
    <source>
        <strain evidence="3 4">DSM 22027</strain>
    </source>
</reference>
<dbReference type="OrthoDB" id="9770331at2"/>
<accession>A0A3N1VIE6</accession>
<protein>
    <submittedName>
        <fullName evidence="3">Sirohydrochlorin cobaltochelatase</fullName>
    </submittedName>
</protein>
<feature type="binding site" evidence="2">
    <location>
        <position position="187"/>
    </location>
    <ligand>
        <name>Co(2+)</name>
        <dbReference type="ChEBI" id="CHEBI:48828"/>
    </ligand>
</feature>
<keyword evidence="2" id="KW-0479">Metal-binding</keyword>
<name>A0A3N1VIE6_9BACT</name>
<evidence type="ECO:0000256" key="1">
    <source>
        <dbReference type="PIRSR" id="PIRSR033579-1"/>
    </source>
</evidence>
<keyword evidence="4" id="KW-1185">Reference proteome</keyword>
<evidence type="ECO:0000313" key="4">
    <source>
        <dbReference type="Proteomes" id="UP000276223"/>
    </source>
</evidence>
<sequence length="305" mass="33395">MVAKLRKGAWVLLVQLGLVGMVLGSTGVKKAMAKHESAEEAKPAILVVAFGTSVPEAQKAYDLIDQRIAAAFPKVERRWAYTSSIIRKKLRAQGQSLDAPETALAKLMEDGFTHVAVMSLHIIPGAEFHDLYTNARFFAQMVGGFKKVTFAQPLISSAEDMVQVARAMAESVPLERKPNEAVIYMGHGSEHHPADAAYVAMDSYFRKQDSNMYLATVEGALPFENVLSTLKSRRVPKAYLVPFMVVAGDHARNDMAGEEPDSWKSQLEAQGIKAVPVFRGMGEVPAVVDVWIRHLQSAMEALGMP</sequence>
<dbReference type="AlphaFoldDB" id="A0A3N1VIE6"/>
<comment type="caution">
    <text evidence="3">The sequence shown here is derived from an EMBL/GenBank/DDBJ whole genome shotgun (WGS) entry which is preliminary data.</text>
</comment>
<feature type="binding site" evidence="2">
    <location>
        <position position="250"/>
    </location>
    <ligand>
        <name>Co(2+)</name>
        <dbReference type="ChEBI" id="CHEBI:48828"/>
    </ligand>
</feature>
<dbReference type="PIRSF" id="PIRSF033579">
    <property type="entry name" value="Anaer_Co_chel"/>
    <property type="match status" value="1"/>
</dbReference>
<evidence type="ECO:0000313" key="3">
    <source>
        <dbReference type="EMBL" id="ROR01809.1"/>
    </source>
</evidence>
<dbReference type="Gene3D" id="3.40.50.1400">
    <property type="match status" value="2"/>
</dbReference>
<dbReference type="RefSeq" id="WP_123289501.1">
    <property type="nucleotide sequence ID" value="NZ_RJVA01000010.1"/>
</dbReference>
<dbReference type="GO" id="GO:0016852">
    <property type="term" value="F:sirohydrochlorin cobaltochelatase activity"/>
    <property type="evidence" value="ECO:0007669"/>
    <property type="project" value="InterPro"/>
</dbReference>